<comment type="similarity">
    <text evidence="11">Belongs to the class-I aminoacyl-tRNA synthetase family.</text>
</comment>
<keyword evidence="2 11" id="KW-0436">Ligase</keyword>
<dbReference type="SUPFAM" id="SSF52374">
    <property type="entry name" value="Nucleotidylyl transferase"/>
    <property type="match status" value="1"/>
</dbReference>
<dbReference type="Proteomes" id="UP000053257">
    <property type="component" value="Unassembled WGS sequence"/>
</dbReference>
<evidence type="ECO:0000313" key="14">
    <source>
        <dbReference type="Proteomes" id="UP000053257"/>
    </source>
</evidence>
<evidence type="ECO:0000256" key="10">
    <source>
        <dbReference type="PROSITE-ProRule" id="PRU00182"/>
    </source>
</evidence>
<keyword evidence="5 10" id="KW-0694">RNA-binding</keyword>
<keyword evidence="14" id="KW-1185">Reference proteome</keyword>
<dbReference type="FunFam" id="1.10.240.10:FF:000001">
    <property type="entry name" value="Tyrosine--tRNA ligase"/>
    <property type="match status" value="1"/>
</dbReference>
<dbReference type="GO" id="GO:0004831">
    <property type="term" value="F:tyrosine-tRNA ligase activity"/>
    <property type="evidence" value="ECO:0007669"/>
    <property type="project" value="UniProtKB-EC"/>
</dbReference>
<dbReference type="GO" id="GO:0005739">
    <property type="term" value="C:mitochondrion"/>
    <property type="evidence" value="ECO:0007669"/>
    <property type="project" value="TreeGrafter"/>
</dbReference>
<dbReference type="InterPro" id="IPR024107">
    <property type="entry name" value="Tyr-tRNA-ligase_bac_1"/>
</dbReference>
<gene>
    <name evidence="13" type="ORF">PHLGIDRAFT_104371</name>
</gene>
<dbReference type="InterPro" id="IPR054608">
    <property type="entry name" value="SYY-like_C"/>
</dbReference>
<dbReference type="Pfam" id="PF22421">
    <property type="entry name" value="SYY_C-terminal"/>
    <property type="match status" value="1"/>
</dbReference>
<dbReference type="PROSITE" id="PS50889">
    <property type="entry name" value="S4"/>
    <property type="match status" value="1"/>
</dbReference>
<dbReference type="PANTHER" id="PTHR11766">
    <property type="entry name" value="TYROSYL-TRNA SYNTHETASE"/>
    <property type="match status" value="1"/>
</dbReference>
<evidence type="ECO:0000256" key="1">
    <source>
        <dbReference type="ARBA" id="ARBA00013160"/>
    </source>
</evidence>
<dbReference type="EMBL" id="KN840480">
    <property type="protein sequence ID" value="KIP08420.1"/>
    <property type="molecule type" value="Genomic_DNA"/>
</dbReference>
<proteinExistence type="inferred from homology"/>
<dbReference type="CDD" id="cd00805">
    <property type="entry name" value="TyrRS_core"/>
    <property type="match status" value="1"/>
</dbReference>
<evidence type="ECO:0000256" key="3">
    <source>
        <dbReference type="ARBA" id="ARBA00022741"/>
    </source>
</evidence>
<dbReference type="InterPro" id="IPR002305">
    <property type="entry name" value="aa-tRNA-synth_Ic"/>
</dbReference>
<dbReference type="HAMAP" id="MF_02006">
    <property type="entry name" value="Tyr_tRNA_synth_type1"/>
    <property type="match status" value="1"/>
</dbReference>
<evidence type="ECO:0000256" key="5">
    <source>
        <dbReference type="ARBA" id="ARBA00022884"/>
    </source>
</evidence>
<evidence type="ECO:0000259" key="12">
    <source>
        <dbReference type="Pfam" id="PF22421"/>
    </source>
</evidence>
<evidence type="ECO:0000256" key="11">
    <source>
        <dbReference type="RuleBase" id="RU361234"/>
    </source>
</evidence>
<evidence type="ECO:0000256" key="2">
    <source>
        <dbReference type="ARBA" id="ARBA00022598"/>
    </source>
</evidence>
<keyword evidence="7 11" id="KW-0030">Aminoacyl-tRNA synthetase</keyword>
<dbReference type="GO" id="GO:0005829">
    <property type="term" value="C:cytosol"/>
    <property type="evidence" value="ECO:0007669"/>
    <property type="project" value="TreeGrafter"/>
</dbReference>
<dbReference type="GO" id="GO:0003723">
    <property type="term" value="F:RNA binding"/>
    <property type="evidence" value="ECO:0007669"/>
    <property type="project" value="UniProtKB-KW"/>
</dbReference>
<evidence type="ECO:0000313" key="13">
    <source>
        <dbReference type="EMBL" id="KIP08420.1"/>
    </source>
</evidence>
<dbReference type="GO" id="GO:0006437">
    <property type="term" value="P:tyrosyl-tRNA aminoacylation"/>
    <property type="evidence" value="ECO:0007669"/>
    <property type="project" value="InterPro"/>
</dbReference>
<dbReference type="HOGENOM" id="CLU_024003_0_0_1"/>
<evidence type="ECO:0000256" key="9">
    <source>
        <dbReference type="ARBA" id="ARBA00048248"/>
    </source>
</evidence>
<evidence type="ECO:0000256" key="8">
    <source>
        <dbReference type="ARBA" id="ARBA00033323"/>
    </source>
</evidence>
<dbReference type="PRINTS" id="PR01040">
    <property type="entry name" value="TRNASYNTHTYR"/>
</dbReference>
<feature type="domain" description="Tyrosine--tRNA ligase SYY-like C-terminal" evidence="12">
    <location>
        <begin position="402"/>
        <end position="466"/>
    </location>
</feature>
<dbReference type="InterPro" id="IPR024088">
    <property type="entry name" value="Tyr-tRNA-ligase_bac-type"/>
</dbReference>
<evidence type="ECO:0000256" key="6">
    <source>
        <dbReference type="ARBA" id="ARBA00022917"/>
    </source>
</evidence>
<dbReference type="InterPro" id="IPR001412">
    <property type="entry name" value="aa-tRNA-synth_I_CS"/>
</dbReference>
<dbReference type="PROSITE" id="PS00178">
    <property type="entry name" value="AA_TRNA_LIGASE_I"/>
    <property type="match status" value="1"/>
</dbReference>
<dbReference type="OrthoDB" id="337870at2759"/>
<dbReference type="SUPFAM" id="SSF55174">
    <property type="entry name" value="Alpha-L RNA-binding motif"/>
    <property type="match status" value="1"/>
</dbReference>
<dbReference type="Gene3D" id="1.10.240.10">
    <property type="entry name" value="Tyrosyl-Transfer RNA Synthetase"/>
    <property type="match status" value="1"/>
</dbReference>
<dbReference type="EC" id="6.1.1.1" evidence="1 11"/>
<dbReference type="Gene3D" id="3.40.50.620">
    <property type="entry name" value="HUPs"/>
    <property type="match status" value="1"/>
</dbReference>
<organism evidence="13 14">
    <name type="scientific">Phlebiopsis gigantea (strain 11061_1 CR5-6)</name>
    <name type="common">White-rot fungus</name>
    <name type="synonym">Peniophora gigantea</name>
    <dbReference type="NCBI Taxonomy" id="745531"/>
    <lineage>
        <taxon>Eukaryota</taxon>
        <taxon>Fungi</taxon>
        <taxon>Dikarya</taxon>
        <taxon>Basidiomycota</taxon>
        <taxon>Agaricomycotina</taxon>
        <taxon>Agaricomycetes</taxon>
        <taxon>Polyporales</taxon>
        <taxon>Phanerochaetaceae</taxon>
        <taxon>Phlebiopsis</taxon>
    </lineage>
</organism>
<evidence type="ECO:0000256" key="4">
    <source>
        <dbReference type="ARBA" id="ARBA00022840"/>
    </source>
</evidence>
<dbReference type="GO" id="GO:0005524">
    <property type="term" value="F:ATP binding"/>
    <property type="evidence" value="ECO:0007669"/>
    <property type="project" value="UniProtKB-KW"/>
</dbReference>
<evidence type="ECO:0000256" key="7">
    <source>
        <dbReference type="ARBA" id="ARBA00023146"/>
    </source>
</evidence>
<name>A0A0C3SC09_PHLG1</name>
<dbReference type="PANTHER" id="PTHR11766:SF0">
    <property type="entry name" value="TYROSINE--TRNA LIGASE, MITOCHONDRIAL"/>
    <property type="match status" value="1"/>
</dbReference>
<dbReference type="InterPro" id="IPR036986">
    <property type="entry name" value="S4_RNA-bd_sf"/>
</dbReference>
<keyword evidence="4 11" id="KW-0067">ATP-binding</keyword>
<dbReference type="InterPro" id="IPR002307">
    <property type="entry name" value="Tyr-tRNA-ligase"/>
</dbReference>
<keyword evidence="3 11" id="KW-0547">Nucleotide-binding</keyword>
<protein>
    <recommendedName>
        <fullName evidence="1 11">Tyrosine--tRNA ligase</fullName>
        <ecNumber evidence="1 11">6.1.1.1</ecNumber>
    </recommendedName>
    <alternativeName>
        <fullName evidence="8 11">Tyrosyl-tRNA synthetase</fullName>
    </alternativeName>
</protein>
<comment type="catalytic activity">
    <reaction evidence="9 11">
        <text>tRNA(Tyr) + L-tyrosine + ATP = L-tyrosyl-tRNA(Tyr) + AMP + diphosphate + H(+)</text>
        <dbReference type="Rhea" id="RHEA:10220"/>
        <dbReference type="Rhea" id="RHEA-COMP:9706"/>
        <dbReference type="Rhea" id="RHEA-COMP:9707"/>
        <dbReference type="ChEBI" id="CHEBI:15378"/>
        <dbReference type="ChEBI" id="CHEBI:30616"/>
        <dbReference type="ChEBI" id="CHEBI:33019"/>
        <dbReference type="ChEBI" id="CHEBI:58315"/>
        <dbReference type="ChEBI" id="CHEBI:78442"/>
        <dbReference type="ChEBI" id="CHEBI:78536"/>
        <dbReference type="ChEBI" id="CHEBI:456215"/>
        <dbReference type="EC" id="6.1.1.1"/>
    </reaction>
</comment>
<dbReference type="NCBIfam" id="TIGR00234">
    <property type="entry name" value="tyrS"/>
    <property type="match status" value="1"/>
</dbReference>
<dbReference type="Gene3D" id="3.10.290.10">
    <property type="entry name" value="RNA-binding S4 domain"/>
    <property type="match status" value="1"/>
</dbReference>
<accession>A0A0C3SC09</accession>
<sequence length="474" mass="52088">MLRQLFSVRVTSRAPRSRVYTRQTHSSSHDLLTELESRGLISQVSSSEKLRRALEAPQTIYSGVDPTAKYLHVGHLLPFMCLFHFHIRGHTAIPLIGGATGLVGDPSGRSTERPLSEASVVESNVDHLVASLDRFFRGAMSYAKTRVHTLKEDAQPPKVLNNLEWFKDMGLLQFLRTVGINARVNTMLARESVQSRLNSQQGISFTEFTYQLMQAYDFLTLRRTHGCSIQLGGSDQWGNIIAGIDLINRVDPAVLPDGTHDEQAFALTTPLLTTPSGEKFGKSAGNAVALDESVTSVFDFYQFFLRSPDSVVGNYLKMFTLLPLPRIDAVLAEHAMSPEKRQAQRLLATEVTELVHGAAAVHKAQVVTGLLYESDYMSIRAADVLLALRGDPRLRVIPRAELLETPIVKLAAAHGLVNSNGAARDLVKGKGLYVNDRVVSDSRHTIAAGDLLNGRFVILGAGTKKRTVLVTVEE</sequence>
<keyword evidence="6 11" id="KW-0648">Protein biosynthesis</keyword>
<dbReference type="Pfam" id="PF00579">
    <property type="entry name" value="tRNA-synt_1b"/>
    <property type="match status" value="1"/>
</dbReference>
<dbReference type="STRING" id="745531.A0A0C3SC09"/>
<reference evidence="13 14" key="1">
    <citation type="journal article" date="2014" name="PLoS Genet.">
        <title>Analysis of the Phlebiopsis gigantea genome, transcriptome and secretome provides insight into its pioneer colonization strategies of wood.</title>
        <authorList>
            <person name="Hori C."/>
            <person name="Ishida T."/>
            <person name="Igarashi K."/>
            <person name="Samejima M."/>
            <person name="Suzuki H."/>
            <person name="Master E."/>
            <person name="Ferreira P."/>
            <person name="Ruiz-Duenas F.J."/>
            <person name="Held B."/>
            <person name="Canessa P."/>
            <person name="Larrondo L.F."/>
            <person name="Schmoll M."/>
            <person name="Druzhinina I.S."/>
            <person name="Kubicek C.P."/>
            <person name="Gaskell J.A."/>
            <person name="Kersten P."/>
            <person name="St John F."/>
            <person name="Glasner J."/>
            <person name="Sabat G."/>
            <person name="Splinter BonDurant S."/>
            <person name="Syed K."/>
            <person name="Yadav J."/>
            <person name="Mgbeahuruike A.C."/>
            <person name="Kovalchuk A."/>
            <person name="Asiegbu F.O."/>
            <person name="Lackner G."/>
            <person name="Hoffmeister D."/>
            <person name="Rencoret J."/>
            <person name="Gutierrez A."/>
            <person name="Sun H."/>
            <person name="Lindquist E."/>
            <person name="Barry K."/>
            <person name="Riley R."/>
            <person name="Grigoriev I.V."/>
            <person name="Henrissat B."/>
            <person name="Kues U."/>
            <person name="Berka R.M."/>
            <person name="Martinez A.T."/>
            <person name="Covert S.F."/>
            <person name="Blanchette R.A."/>
            <person name="Cullen D."/>
        </authorList>
    </citation>
    <scope>NUCLEOTIDE SEQUENCE [LARGE SCALE GENOMIC DNA]</scope>
    <source>
        <strain evidence="13 14">11061_1 CR5-6</strain>
    </source>
</reference>
<dbReference type="AlphaFoldDB" id="A0A0C3SC09"/>
<dbReference type="InterPro" id="IPR014729">
    <property type="entry name" value="Rossmann-like_a/b/a_fold"/>
</dbReference>